<evidence type="ECO:0000313" key="2">
    <source>
        <dbReference type="EMBL" id="CAB3378563.1"/>
    </source>
</evidence>
<feature type="compositionally biased region" description="Polar residues" evidence="1">
    <location>
        <begin position="74"/>
        <end position="83"/>
    </location>
</feature>
<dbReference type="AlphaFoldDB" id="A0A8S1D6W6"/>
<dbReference type="Proteomes" id="UP000494165">
    <property type="component" value="Unassembled WGS sequence"/>
</dbReference>
<accession>A0A8S1D6W6</accession>
<evidence type="ECO:0000256" key="1">
    <source>
        <dbReference type="SAM" id="MobiDB-lite"/>
    </source>
</evidence>
<feature type="region of interest" description="Disordered" evidence="1">
    <location>
        <begin position="59"/>
        <end position="83"/>
    </location>
</feature>
<protein>
    <submittedName>
        <fullName evidence="2">Uncharacterized protein</fullName>
    </submittedName>
</protein>
<dbReference type="EMBL" id="CADEPI010000167">
    <property type="protein sequence ID" value="CAB3378563.1"/>
    <property type="molecule type" value="Genomic_DNA"/>
</dbReference>
<proteinExistence type="predicted"/>
<reference evidence="2 3" key="1">
    <citation type="submission" date="2020-04" db="EMBL/GenBank/DDBJ databases">
        <authorList>
            <person name="Alioto T."/>
            <person name="Alioto T."/>
            <person name="Gomez Garrido J."/>
        </authorList>
    </citation>
    <scope>NUCLEOTIDE SEQUENCE [LARGE SCALE GENOMIC DNA]</scope>
</reference>
<gene>
    <name evidence="2" type="ORF">CLODIP_2_CD05724</name>
</gene>
<sequence length="83" mass="9034">MSDQSQGKFSSRKARSEIVVGEDDDSEIYELSSSLLQCIVLPWQLLFQALIGNLSTCIGSRDPPTGSARGTAYSRGTTDTARY</sequence>
<comment type="caution">
    <text evidence="2">The sequence shown here is derived from an EMBL/GenBank/DDBJ whole genome shotgun (WGS) entry which is preliminary data.</text>
</comment>
<keyword evidence="3" id="KW-1185">Reference proteome</keyword>
<name>A0A8S1D6W6_9INSE</name>
<evidence type="ECO:0000313" key="3">
    <source>
        <dbReference type="Proteomes" id="UP000494165"/>
    </source>
</evidence>
<organism evidence="2 3">
    <name type="scientific">Cloeon dipterum</name>
    <dbReference type="NCBI Taxonomy" id="197152"/>
    <lineage>
        <taxon>Eukaryota</taxon>
        <taxon>Metazoa</taxon>
        <taxon>Ecdysozoa</taxon>
        <taxon>Arthropoda</taxon>
        <taxon>Hexapoda</taxon>
        <taxon>Insecta</taxon>
        <taxon>Pterygota</taxon>
        <taxon>Palaeoptera</taxon>
        <taxon>Ephemeroptera</taxon>
        <taxon>Pisciforma</taxon>
        <taxon>Baetidae</taxon>
        <taxon>Cloeon</taxon>
    </lineage>
</organism>